<dbReference type="InterPro" id="IPR019734">
    <property type="entry name" value="TPR_rpt"/>
</dbReference>
<sequence length="427" mass="50721">MDKGKLIKHFRKRSGITLEELARGICSISYLSKFENGTIQPAQEVFDQLCHRLNIQNYDEILRKHEGDGYIKKQLTQWLQYIEDKDDGKAYQAHLNIQHYFEENNYHPLHEIYLLYQLIQLRYLLSRDQINQSSEFVQHLSYYQDLFPLKYIYYYKKFTGIFHYKQFHFNTAFQEFIHALSIAEQELHLDDADLYYYLALTLARLNKHHLSIEYAKKALDLFQSDLCYPRMIDTQMLLAINYNLTGDNKQAVDLFEKILAAESDQITDKERAMAYHNLAYTLKHTDHQKALELINQAIELKHGEEKLNSLFLKASILVSLHHKEKALATIQTGIQCARQSRDKKYYYKFYVLEQKLKGTMYEKEFLEQLESFILPLFKARGEYAEYLDFLELAGEVCYQLRHYKKASDYFKLAFETLKTIDKGGEIK</sequence>
<reference evidence="2 3" key="1">
    <citation type="submission" date="2019-03" db="EMBL/GenBank/DDBJ databases">
        <title>Genomic Encyclopedia of Type Strains, Phase IV (KMG-IV): sequencing the most valuable type-strain genomes for metagenomic binning, comparative biology and taxonomic classification.</title>
        <authorList>
            <person name="Goeker M."/>
        </authorList>
    </citation>
    <scope>NUCLEOTIDE SEQUENCE [LARGE SCALE GENOMIC DNA]</scope>
    <source>
        <strain evidence="2 3">DSM 25894</strain>
    </source>
</reference>
<organism evidence="2 3">
    <name type="scientific">Melghiribacillus thermohalophilus</name>
    <dbReference type="NCBI Taxonomy" id="1324956"/>
    <lineage>
        <taxon>Bacteria</taxon>
        <taxon>Bacillati</taxon>
        <taxon>Bacillota</taxon>
        <taxon>Bacilli</taxon>
        <taxon>Bacillales</taxon>
        <taxon>Bacillaceae</taxon>
        <taxon>Melghiribacillus</taxon>
    </lineage>
</organism>
<dbReference type="InterPro" id="IPR001387">
    <property type="entry name" value="Cro/C1-type_HTH"/>
</dbReference>
<dbReference type="GO" id="GO:0003677">
    <property type="term" value="F:DNA binding"/>
    <property type="evidence" value="ECO:0007669"/>
    <property type="project" value="InterPro"/>
</dbReference>
<dbReference type="Gene3D" id="1.25.40.10">
    <property type="entry name" value="Tetratricopeptide repeat domain"/>
    <property type="match status" value="1"/>
</dbReference>
<evidence type="ECO:0000313" key="3">
    <source>
        <dbReference type="Proteomes" id="UP000294650"/>
    </source>
</evidence>
<dbReference type="Pfam" id="PF13424">
    <property type="entry name" value="TPR_12"/>
    <property type="match status" value="1"/>
</dbReference>
<evidence type="ECO:0000259" key="1">
    <source>
        <dbReference type="PROSITE" id="PS50943"/>
    </source>
</evidence>
<comment type="caution">
    <text evidence="2">The sequence shown here is derived from an EMBL/GenBank/DDBJ whole genome shotgun (WGS) entry which is preliminary data.</text>
</comment>
<dbReference type="InterPro" id="IPR011990">
    <property type="entry name" value="TPR-like_helical_dom_sf"/>
</dbReference>
<dbReference type="Pfam" id="PF01381">
    <property type="entry name" value="HTH_3"/>
    <property type="match status" value="1"/>
</dbReference>
<dbReference type="SUPFAM" id="SSF47413">
    <property type="entry name" value="lambda repressor-like DNA-binding domains"/>
    <property type="match status" value="1"/>
</dbReference>
<dbReference type="InterPro" id="IPR010982">
    <property type="entry name" value="Lambda_DNA-bd_dom_sf"/>
</dbReference>
<dbReference type="CDD" id="cd00093">
    <property type="entry name" value="HTH_XRE"/>
    <property type="match status" value="1"/>
</dbReference>
<dbReference type="EMBL" id="SMAN01000005">
    <property type="protein sequence ID" value="TCT24560.1"/>
    <property type="molecule type" value="Genomic_DNA"/>
</dbReference>
<name>A0A4R3N5R4_9BACI</name>
<dbReference type="Pfam" id="PF13181">
    <property type="entry name" value="TPR_8"/>
    <property type="match status" value="1"/>
</dbReference>
<dbReference type="SUPFAM" id="SSF48452">
    <property type="entry name" value="TPR-like"/>
    <property type="match status" value="2"/>
</dbReference>
<dbReference type="SMART" id="SM00530">
    <property type="entry name" value="HTH_XRE"/>
    <property type="match status" value="1"/>
</dbReference>
<dbReference type="PROSITE" id="PS50943">
    <property type="entry name" value="HTH_CROC1"/>
    <property type="match status" value="1"/>
</dbReference>
<keyword evidence="3" id="KW-1185">Reference proteome</keyword>
<dbReference type="Gene3D" id="1.10.260.40">
    <property type="entry name" value="lambda repressor-like DNA-binding domains"/>
    <property type="match status" value="1"/>
</dbReference>
<evidence type="ECO:0000313" key="2">
    <source>
        <dbReference type="EMBL" id="TCT24560.1"/>
    </source>
</evidence>
<proteinExistence type="predicted"/>
<gene>
    <name evidence="2" type="ORF">EDD68_10512</name>
</gene>
<dbReference type="SMART" id="SM00028">
    <property type="entry name" value="TPR"/>
    <property type="match status" value="5"/>
</dbReference>
<protein>
    <submittedName>
        <fullName evidence="2">Helix-turn-helix protein</fullName>
    </submittedName>
</protein>
<feature type="domain" description="HTH cro/C1-type" evidence="1">
    <location>
        <begin position="7"/>
        <end position="61"/>
    </location>
</feature>
<dbReference type="Proteomes" id="UP000294650">
    <property type="component" value="Unassembled WGS sequence"/>
</dbReference>
<accession>A0A4R3N5R4</accession>
<dbReference type="AlphaFoldDB" id="A0A4R3N5R4"/>